<organism evidence="10 11">
    <name type="scientific">Lophiotrema nucula</name>
    <dbReference type="NCBI Taxonomy" id="690887"/>
    <lineage>
        <taxon>Eukaryota</taxon>
        <taxon>Fungi</taxon>
        <taxon>Dikarya</taxon>
        <taxon>Ascomycota</taxon>
        <taxon>Pezizomycotina</taxon>
        <taxon>Dothideomycetes</taxon>
        <taxon>Pleosporomycetidae</taxon>
        <taxon>Pleosporales</taxon>
        <taxon>Lophiotremataceae</taxon>
        <taxon>Lophiotrema</taxon>
    </lineage>
</organism>
<evidence type="ECO:0000256" key="4">
    <source>
        <dbReference type="ARBA" id="ARBA00023002"/>
    </source>
</evidence>
<dbReference type="PRINTS" id="PR00385">
    <property type="entry name" value="P450"/>
</dbReference>
<keyword evidence="9" id="KW-0472">Membrane</keyword>
<keyword evidence="3 7" id="KW-0479">Metal-binding</keyword>
<accession>A0A6A5ZS88</accession>
<keyword evidence="9" id="KW-1133">Transmembrane helix</keyword>
<feature type="binding site" description="axial binding residue" evidence="7">
    <location>
        <position position="449"/>
    </location>
    <ligand>
        <name>heme</name>
        <dbReference type="ChEBI" id="CHEBI:30413"/>
    </ligand>
    <ligandPart>
        <name>Fe</name>
        <dbReference type="ChEBI" id="CHEBI:18248"/>
    </ligandPart>
</feature>
<dbReference type="GO" id="GO:0005506">
    <property type="term" value="F:iron ion binding"/>
    <property type="evidence" value="ECO:0007669"/>
    <property type="project" value="InterPro"/>
</dbReference>
<dbReference type="PANTHER" id="PTHR24305">
    <property type="entry name" value="CYTOCHROME P450"/>
    <property type="match status" value="1"/>
</dbReference>
<dbReference type="Pfam" id="PF00067">
    <property type="entry name" value="p450"/>
    <property type="match status" value="1"/>
</dbReference>
<dbReference type="Proteomes" id="UP000799770">
    <property type="component" value="Unassembled WGS sequence"/>
</dbReference>
<evidence type="ECO:0000256" key="7">
    <source>
        <dbReference type="PIRSR" id="PIRSR602401-1"/>
    </source>
</evidence>
<proteinExistence type="inferred from homology"/>
<feature type="transmembrane region" description="Helical" evidence="9">
    <location>
        <begin position="7"/>
        <end position="26"/>
    </location>
</feature>
<dbReference type="PRINTS" id="PR00463">
    <property type="entry name" value="EP450I"/>
</dbReference>
<dbReference type="Gene3D" id="1.10.630.10">
    <property type="entry name" value="Cytochrome P450"/>
    <property type="match status" value="1"/>
</dbReference>
<sequence>MQTPEHGAVAGLLSTVLVTIIAYVAYKVIYNIYFHPLANFKGPLLARTTGLWKAYVECVAQRSFCHVLVELHAKYGDVVRVEPNELHFANPKAYHDIYNNKNRWDKEARLYKSFNEDRSSFGFLTYAEAKNRKDVLNRSFSQAAIDGAESLVVDKTKALCAAFERQSKAAKSADLFFAFRAMTMDVIMTFCFGKPIHAVDAPDFKAPILVAMDASLPIFVRFKYSDLYKNMILKCPPKLSKIISPSTAGLVDLQQLLLHQIRDLTDDPDKLKNLPHNLTIYHRLMDAEAYRNKTVPSAGSLYEEAQALMFGGADTVGNTLMVGTFHLLKQPDKLQKLKRELSAAWPSLNGNEPKLRDLENLPYLNAVIKESLRVASGVVSGLLRVVPSPGAKIDGVAVPPGAIVSCGSTFVHYNADLFPEPDRFIPERWLESSDLDNWLVAFSRGPRMCLGINLAWAELRLGFAHVFRKFDPVLADPVPDGLPFRGVFLPCFYGTHLKVNMQPVTA</sequence>
<dbReference type="OrthoDB" id="3945418at2759"/>
<evidence type="ECO:0000256" key="9">
    <source>
        <dbReference type="SAM" id="Phobius"/>
    </source>
</evidence>
<name>A0A6A5ZS88_9PLEO</name>
<dbReference type="AlphaFoldDB" id="A0A6A5ZS88"/>
<keyword evidence="9" id="KW-0812">Transmembrane</keyword>
<comment type="similarity">
    <text evidence="2 8">Belongs to the cytochrome P450 family.</text>
</comment>
<keyword evidence="5 7" id="KW-0408">Iron</keyword>
<dbReference type="CDD" id="cd11062">
    <property type="entry name" value="CYP58-like"/>
    <property type="match status" value="1"/>
</dbReference>
<dbReference type="GO" id="GO:0004497">
    <property type="term" value="F:monooxygenase activity"/>
    <property type="evidence" value="ECO:0007669"/>
    <property type="project" value="UniProtKB-KW"/>
</dbReference>
<dbReference type="SUPFAM" id="SSF48264">
    <property type="entry name" value="Cytochrome P450"/>
    <property type="match status" value="1"/>
</dbReference>
<dbReference type="InterPro" id="IPR001128">
    <property type="entry name" value="Cyt_P450"/>
</dbReference>
<evidence type="ECO:0000256" key="5">
    <source>
        <dbReference type="ARBA" id="ARBA00023004"/>
    </source>
</evidence>
<keyword evidence="7 8" id="KW-0349">Heme</keyword>
<dbReference type="InterPro" id="IPR002401">
    <property type="entry name" value="Cyt_P450_E_grp-I"/>
</dbReference>
<dbReference type="InterPro" id="IPR050121">
    <property type="entry name" value="Cytochrome_P450_monoxygenase"/>
</dbReference>
<protein>
    <submittedName>
        <fullName evidence="10">Cytochrome P450 monooxygenase-like protein</fullName>
    </submittedName>
</protein>
<dbReference type="GO" id="GO:0016705">
    <property type="term" value="F:oxidoreductase activity, acting on paired donors, with incorporation or reduction of molecular oxygen"/>
    <property type="evidence" value="ECO:0007669"/>
    <property type="project" value="InterPro"/>
</dbReference>
<evidence type="ECO:0000256" key="3">
    <source>
        <dbReference type="ARBA" id="ARBA00022723"/>
    </source>
</evidence>
<evidence type="ECO:0000256" key="1">
    <source>
        <dbReference type="ARBA" id="ARBA00001971"/>
    </source>
</evidence>
<evidence type="ECO:0000313" key="11">
    <source>
        <dbReference type="Proteomes" id="UP000799770"/>
    </source>
</evidence>
<keyword evidence="4 8" id="KW-0560">Oxidoreductase</keyword>
<dbReference type="EMBL" id="ML977311">
    <property type="protein sequence ID" value="KAF2122359.1"/>
    <property type="molecule type" value="Genomic_DNA"/>
</dbReference>
<gene>
    <name evidence="10" type="ORF">BDV96DRAFT_563335</name>
</gene>
<dbReference type="GO" id="GO:0020037">
    <property type="term" value="F:heme binding"/>
    <property type="evidence" value="ECO:0007669"/>
    <property type="project" value="InterPro"/>
</dbReference>
<evidence type="ECO:0000256" key="6">
    <source>
        <dbReference type="ARBA" id="ARBA00023033"/>
    </source>
</evidence>
<dbReference type="PANTHER" id="PTHR24305:SF157">
    <property type="entry name" value="N-ACETYLTRYPTOPHAN 6-HYDROXYLASE IVOC-RELATED"/>
    <property type="match status" value="1"/>
</dbReference>
<keyword evidence="11" id="KW-1185">Reference proteome</keyword>
<evidence type="ECO:0000256" key="8">
    <source>
        <dbReference type="RuleBase" id="RU000461"/>
    </source>
</evidence>
<dbReference type="InterPro" id="IPR036396">
    <property type="entry name" value="Cyt_P450_sf"/>
</dbReference>
<comment type="cofactor">
    <cofactor evidence="1 7">
        <name>heme</name>
        <dbReference type="ChEBI" id="CHEBI:30413"/>
    </cofactor>
</comment>
<dbReference type="PROSITE" id="PS00086">
    <property type="entry name" value="CYTOCHROME_P450"/>
    <property type="match status" value="1"/>
</dbReference>
<evidence type="ECO:0000256" key="2">
    <source>
        <dbReference type="ARBA" id="ARBA00010617"/>
    </source>
</evidence>
<reference evidence="10" key="1">
    <citation type="journal article" date="2020" name="Stud. Mycol.">
        <title>101 Dothideomycetes genomes: a test case for predicting lifestyles and emergence of pathogens.</title>
        <authorList>
            <person name="Haridas S."/>
            <person name="Albert R."/>
            <person name="Binder M."/>
            <person name="Bloem J."/>
            <person name="Labutti K."/>
            <person name="Salamov A."/>
            <person name="Andreopoulos B."/>
            <person name="Baker S."/>
            <person name="Barry K."/>
            <person name="Bills G."/>
            <person name="Bluhm B."/>
            <person name="Cannon C."/>
            <person name="Castanera R."/>
            <person name="Culley D."/>
            <person name="Daum C."/>
            <person name="Ezra D."/>
            <person name="Gonzalez J."/>
            <person name="Henrissat B."/>
            <person name="Kuo A."/>
            <person name="Liang C."/>
            <person name="Lipzen A."/>
            <person name="Lutzoni F."/>
            <person name="Magnuson J."/>
            <person name="Mondo S."/>
            <person name="Nolan M."/>
            <person name="Ohm R."/>
            <person name="Pangilinan J."/>
            <person name="Park H.-J."/>
            <person name="Ramirez L."/>
            <person name="Alfaro M."/>
            <person name="Sun H."/>
            <person name="Tritt A."/>
            <person name="Yoshinaga Y."/>
            <person name="Zwiers L.-H."/>
            <person name="Turgeon B."/>
            <person name="Goodwin S."/>
            <person name="Spatafora J."/>
            <person name="Crous P."/>
            <person name="Grigoriev I."/>
        </authorList>
    </citation>
    <scope>NUCLEOTIDE SEQUENCE</scope>
    <source>
        <strain evidence="10">CBS 627.86</strain>
    </source>
</reference>
<dbReference type="InterPro" id="IPR017972">
    <property type="entry name" value="Cyt_P450_CS"/>
</dbReference>
<keyword evidence="6 8" id="KW-0503">Monooxygenase</keyword>
<evidence type="ECO:0000313" key="10">
    <source>
        <dbReference type="EMBL" id="KAF2122359.1"/>
    </source>
</evidence>